<dbReference type="VEuPathDB" id="FungiDB:GMDG_06520"/>
<dbReference type="OrthoDB" id="10032492at2759"/>
<accession>L8FSQ6</accession>
<evidence type="ECO:0000313" key="3">
    <source>
        <dbReference type="EMBL" id="ELR04005.1"/>
    </source>
</evidence>
<proteinExistence type="predicted"/>
<dbReference type="AlphaFoldDB" id="L8FSQ6"/>
<keyword evidence="1" id="KW-0812">Transmembrane</keyword>
<evidence type="ECO:0000259" key="2">
    <source>
        <dbReference type="Pfam" id="PF10277"/>
    </source>
</evidence>
<dbReference type="InParanoid" id="L8FSQ6"/>
<feature type="transmembrane region" description="Helical" evidence="1">
    <location>
        <begin position="151"/>
        <end position="172"/>
    </location>
</feature>
<dbReference type="Pfam" id="PF10277">
    <property type="entry name" value="Frag1"/>
    <property type="match status" value="1"/>
</dbReference>
<dbReference type="Proteomes" id="UP000011064">
    <property type="component" value="Unassembled WGS sequence"/>
</dbReference>
<feature type="transmembrane region" description="Helical" evidence="1">
    <location>
        <begin position="59"/>
        <end position="81"/>
    </location>
</feature>
<protein>
    <recommendedName>
        <fullName evidence="2">CWH43-like N-terminal domain-containing protein</fullName>
    </recommendedName>
</protein>
<dbReference type="STRING" id="658429.L8FSQ6"/>
<reference evidence="4" key="1">
    <citation type="submission" date="2010-09" db="EMBL/GenBank/DDBJ databases">
        <title>The genome sequence of Geomyces destructans 20631-21.</title>
        <authorList>
            <consortium name="The Broad Institute Genome Sequencing Platform"/>
            <person name="Cuomo C.A."/>
            <person name="Blehert D.S."/>
            <person name="Lorch J.M."/>
            <person name="Young S.K."/>
            <person name="Zeng Q."/>
            <person name="Gargeya S."/>
            <person name="Fitzgerald M."/>
            <person name="Haas B."/>
            <person name="Abouelleil A."/>
            <person name="Alvarado L."/>
            <person name="Arachchi H.M."/>
            <person name="Berlin A."/>
            <person name="Brown A."/>
            <person name="Chapman S.B."/>
            <person name="Chen Z."/>
            <person name="Dunbar C."/>
            <person name="Freedman E."/>
            <person name="Gearin G."/>
            <person name="Gellesch M."/>
            <person name="Goldberg J."/>
            <person name="Griggs A."/>
            <person name="Gujja S."/>
            <person name="Heiman D."/>
            <person name="Howarth C."/>
            <person name="Larson L."/>
            <person name="Lui A."/>
            <person name="MacDonald P.J.P."/>
            <person name="Montmayeur A."/>
            <person name="Murphy C."/>
            <person name="Neiman D."/>
            <person name="Pearson M."/>
            <person name="Priest M."/>
            <person name="Roberts A."/>
            <person name="Saif S."/>
            <person name="Shea T."/>
            <person name="Shenoy N."/>
            <person name="Sisk P."/>
            <person name="Stolte C."/>
            <person name="Sykes S."/>
            <person name="Wortman J."/>
            <person name="Nusbaum C."/>
            <person name="Birren B."/>
        </authorList>
    </citation>
    <scope>NUCLEOTIDE SEQUENCE [LARGE SCALE GENOMIC DNA]</scope>
    <source>
        <strain evidence="4">ATCC MYA-4855 / 20631-21</strain>
    </source>
</reference>
<organism evidence="3 4">
    <name type="scientific">Pseudogymnoascus destructans (strain ATCC MYA-4855 / 20631-21)</name>
    <name type="common">Bat white-nose syndrome fungus</name>
    <name type="synonym">Geomyces destructans</name>
    <dbReference type="NCBI Taxonomy" id="658429"/>
    <lineage>
        <taxon>Eukaryota</taxon>
        <taxon>Fungi</taxon>
        <taxon>Dikarya</taxon>
        <taxon>Ascomycota</taxon>
        <taxon>Pezizomycotina</taxon>
        <taxon>Leotiomycetes</taxon>
        <taxon>Thelebolales</taxon>
        <taxon>Thelebolaceae</taxon>
        <taxon>Pseudogymnoascus</taxon>
    </lineage>
</organism>
<dbReference type="HOGENOM" id="CLU_050573_0_0_1"/>
<keyword evidence="1" id="KW-1133">Transmembrane helix</keyword>
<keyword evidence="1" id="KW-0472">Membrane</keyword>
<name>L8FSQ6_PSED2</name>
<keyword evidence="4" id="KW-1185">Reference proteome</keyword>
<dbReference type="EMBL" id="GL573334">
    <property type="protein sequence ID" value="ELR04005.1"/>
    <property type="molecule type" value="Genomic_DNA"/>
</dbReference>
<dbReference type="InterPro" id="IPR019402">
    <property type="entry name" value="CWH43_N"/>
</dbReference>
<gene>
    <name evidence="3" type="ORF">GMDG_06520</name>
</gene>
<feature type="domain" description="CWH43-like N-terminal" evidence="2">
    <location>
        <begin position="6"/>
        <end position="103"/>
    </location>
</feature>
<feature type="transmembrane region" description="Helical" evidence="1">
    <location>
        <begin position="7"/>
        <end position="28"/>
    </location>
</feature>
<evidence type="ECO:0000313" key="4">
    <source>
        <dbReference type="Proteomes" id="UP000011064"/>
    </source>
</evidence>
<sequence length="226" mass="25970">MWGFLYWVFPVVSGLTWLGMLIAMLVVWTTSGRPHYPSMEPPQSIAYISDVGAQGLKPLFIAGSVVMTVFLDLSLVAERWLRHRGRLARNRTMTEKAFMFLSMLGALVDFREHRVLRASFWIKLFFIIIEVALAIGFGVESKKDNFDTAAVLEWTIAFIFTFYILSIFIDLIPAVRTKERVREETALQMEANDPHTRMHEDEARLHQAQYDSPSYRGDGSRLGQNF</sequence>
<evidence type="ECO:0000256" key="1">
    <source>
        <dbReference type="SAM" id="Phobius"/>
    </source>
</evidence>
<feature type="transmembrane region" description="Helical" evidence="1">
    <location>
        <begin position="120"/>
        <end position="139"/>
    </location>
</feature>